<dbReference type="InterPro" id="IPR014480">
    <property type="entry name" value="Mannan-1_6-alpha_mannosidase"/>
</dbReference>
<accession>A0AAV9PW82</accession>
<dbReference type="PANTHER" id="PTHR12145:SF36">
    <property type="entry name" value="MANNAN ENDO-1,6-ALPHA-MANNOSIDASE DCW1"/>
    <property type="match status" value="1"/>
</dbReference>
<dbReference type="EMBL" id="JAXLQG010000027">
    <property type="protein sequence ID" value="KAK5528252.1"/>
    <property type="molecule type" value="Genomic_DNA"/>
</dbReference>
<dbReference type="GO" id="GO:0016052">
    <property type="term" value="P:carbohydrate catabolic process"/>
    <property type="evidence" value="ECO:0007669"/>
    <property type="project" value="InterPro"/>
</dbReference>
<evidence type="ECO:0000256" key="6">
    <source>
        <dbReference type="ARBA" id="ARBA00023180"/>
    </source>
</evidence>
<proteinExistence type="inferred from homology"/>
<evidence type="ECO:0000256" key="5">
    <source>
        <dbReference type="ARBA" id="ARBA00022801"/>
    </source>
</evidence>
<dbReference type="GO" id="GO:0009272">
    <property type="term" value="P:fungal-type cell wall biogenesis"/>
    <property type="evidence" value="ECO:0007669"/>
    <property type="project" value="TreeGrafter"/>
</dbReference>
<comment type="caution">
    <text evidence="9">The sequence shown here is derived from an EMBL/GenBank/DDBJ whole genome shotgun (WGS) entry which is preliminary data.</text>
</comment>
<dbReference type="SUPFAM" id="SSF48208">
    <property type="entry name" value="Six-hairpin glycosidases"/>
    <property type="match status" value="1"/>
</dbReference>
<protein>
    <recommendedName>
        <fullName evidence="3">mannan endo-1,6-alpha-mannosidase</fullName>
        <ecNumber evidence="3">3.2.1.101</ecNumber>
    </recommendedName>
</protein>
<evidence type="ECO:0000313" key="10">
    <source>
        <dbReference type="Proteomes" id="UP001345827"/>
    </source>
</evidence>
<dbReference type="EC" id="3.2.1.101" evidence="3"/>
<evidence type="ECO:0000256" key="2">
    <source>
        <dbReference type="ARBA" id="ARBA00009699"/>
    </source>
</evidence>
<evidence type="ECO:0000256" key="8">
    <source>
        <dbReference type="SAM" id="SignalP"/>
    </source>
</evidence>
<evidence type="ECO:0000256" key="7">
    <source>
        <dbReference type="ARBA" id="ARBA00023295"/>
    </source>
</evidence>
<dbReference type="InterPro" id="IPR008928">
    <property type="entry name" value="6-hairpin_glycosidase_sf"/>
</dbReference>
<keyword evidence="4 8" id="KW-0732">Signal</keyword>
<gene>
    <name evidence="9" type="ORF">LTR25_010559</name>
</gene>
<organism evidence="9 10">
    <name type="scientific">Vermiconidia calcicola</name>
    <dbReference type="NCBI Taxonomy" id="1690605"/>
    <lineage>
        <taxon>Eukaryota</taxon>
        <taxon>Fungi</taxon>
        <taxon>Dikarya</taxon>
        <taxon>Ascomycota</taxon>
        <taxon>Pezizomycotina</taxon>
        <taxon>Dothideomycetes</taxon>
        <taxon>Dothideomycetidae</taxon>
        <taxon>Mycosphaerellales</taxon>
        <taxon>Extremaceae</taxon>
        <taxon>Vermiconidia</taxon>
    </lineage>
</organism>
<dbReference type="Gene3D" id="1.50.10.20">
    <property type="match status" value="1"/>
</dbReference>
<evidence type="ECO:0000256" key="4">
    <source>
        <dbReference type="ARBA" id="ARBA00022729"/>
    </source>
</evidence>
<dbReference type="PANTHER" id="PTHR12145">
    <property type="entry name" value="MANNAN ENDO-1,6-ALPHA-MANNOSIDASE DCW1"/>
    <property type="match status" value="1"/>
</dbReference>
<dbReference type="InterPro" id="IPR005198">
    <property type="entry name" value="Glyco_hydro_76"/>
</dbReference>
<evidence type="ECO:0000256" key="1">
    <source>
        <dbReference type="ARBA" id="ARBA00001452"/>
    </source>
</evidence>
<evidence type="ECO:0000313" key="9">
    <source>
        <dbReference type="EMBL" id="KAK5528252.1"/>
    </source>
</evidence>
<keyword evidence="6" id="KW-0325">Glycoprotein</keyword>
<name>A0AAV9PW82_9PEZI</name>
<feature type="chain" id="PRO_5043664769" description="mannan endo-1,6-alpha-mannosidase" evidence="8">
    <location>
        <begin position="18"/>
        <end position="551"/>
    </location>
</feature>
<evidence type="ECO:0000256" key="3">
    <source>
        <dbReference type="ARBA" id="ARBA00012350"/>
    </source>
</evidence>
<keyword evidence="10" id="KW-1185">Reference proteome</keyword>
<keyword evidence="7" id="KW-0326">Glycosidase</keyword>
<reference evidence="9 10" key="1">
    <citation type="submission" date="2023-06" db="EMBL/GenBank/DDBJ databases">
        <title>Black Yeasts Isolated from many extreme environments.</title>
        <authorList>
            <person name="Coleine C."/>
            <person name="Stajich J.E."/>
            <person name="Selbmann L."/>
        </authorList>
    </citation>
    <scope>NUCLEOTIDE SEQUENCE [LARGE SCALE GENOMIC DNA]</scope>
    <source>
        <strain evidence="9 10">CCFEE 5887</strain>
    </source>
</reference>
<comment type="similarity">
    <text evidence="2">Belongs to the glycosyl hydrolase 76 family.</text>
</comment>
<sequence>MPDLLALLQLMLYGGQAIPLDSDQSLPWEAGVSQHLPLPLDTLAASRRAAPTPTLNQSFPQQAIALNISDDASIRRAAATAAYSLQSMYNGNRTGGGGVLGKFPYPPFFWWLSGASWDGMLHYWLYTGDESYYNVTWEALVSQISGTNNYLPLSEKFDEVCVAVLVQPVTTYNPDCQYGHTQKERKKTVTDRWGVLGLFQGNDDIAFWAFGAMFAAEHSFRPPPPPKYPSWLQICDNVFNDFVTRWRAASDTCGGGLRWQVFPSSAGWDYKNSISNGGFFQLAARLARYTGNATYFSWASKVWDWTEAVGLIDDEFNVYDGAGIDDDNNNCTSPEALDRTRWSYNVAIYLYGAAVMHNLTAVPVAAEAAGGGPGNDGSTSSSIWTKRTDGLVAAAERSFFSPYANSTRGVMYEQACEPGWKCDVDQFSFKAYLARWLADTTLMAPHTKGKVGKLLKTSAAAAVRACTSTSTSPSTDTDAGTAAAARDDVECGAHWYLGGEWDGTTGVGQALSVMEVVQTLLVNGTRPPAFNWTSLGGPGTGTGRATAVLGR</sequence>
<feature type="signal peptide" evidence="8">
    <location>
        <begin position="1"/>
        <end position="17"/>
    </location>
</feature>
<dbReference type="Proteomes" id="UP001345827">
    <property type="component" value="Unassembled WGS sequence"/>
</dbReference>
<dbReference type="AlphaFoldDB" id="A0AAV9PW82"/>
<comment type="catalytic activity">
    <reaction evidence="1">
        <text>Random hydrolysis of (1-&gt;6)-alpha-D-mannosidic linkages in unbranched (1-&gt;6)-mannans.</text>
        <dbReference type="EC" id="3.2.1.101"/>
    </reaction>
</comment>
<dbReference type="GO" id="GO:0008496">
    <property type="term" value="F:mannan endo-1,6-alpha-mannosidase activity"/>
    <property type="evidence" value="ECO:0007669"/>
    <property type="project" value="UniProtKB-EC"/>
</dbReference>
<keyword evidence="5" id="KW-0378">Hydrolase</keyword>
<dbReference type="Pfam" id="PF03663">
    <property type="entry name" value="Glyco_hydro_76"/>
    <property type="match status" value="2"/>
</dbReference>